<reference evidence="2" key="1">
    <citation type="submission" date="2016-11" db="UniProtKB">
        <authorList>
            <consortium name="WormBaseParasite"/>
        </authorList>
    </citation>
    <scope>IDENTIFICATION</scope>
    <source>
        <strain evidence="2">KR3021</strain>
    </source>
</reference>
<accession>A0AC35U017</accession>
<name>A0AC35U017_9BILA</name>
<evidence type="ECO:0000313" key="2">
    <source>
        <dbReference type="WBParaSite" id="RSKR_0000591500.1"/>
    </source>
</evidence>
<sequence length="406" mass="47355">MTDRPQDPRRLGADRPTLDPRRRQPPPIKSEPPNVSIEDDTIKTTSTQIINAEAQEAIRIEREAIQIHRSNCSATNGMYESKTITIQPLNQEIETRMWEYYLKKVFASYGPIISFNITRPKSDLRNIVRKFTIQFGSRNDAARAIVECNGKSIKGGDRMRFYFTKDLNQKKMPPIAIVSEQFKEMLPSMVKTFLPFNAIPQPNALANFHTLFDHIHGEAPQEKAKLLEDFVRGWFESRQEFLPYEDLVRHSIVRVIIPECKKTLYRIHFLIRQALKVEVAPKQLAIDGKPTDTDSKFLRFREGHLERYILNRVQNFSAYGSVYGEVSEEELNEIYKIFIPGSDQNNYFRWKMFSILIGEGLDDWEEGRSVRIFEKGPIFIAPTRYFTKYALPKSLYKYSYFTTRNG</sequence>
<evidence type="ECO:0000313" key="1">
    <source>
        <dbReference type="Proteomes" id="UP000095286"/>
    </source>
</evidence>
<proteinExistence type="predicted"/>
<dbReference type="Proteomes" id="UP000095286">
    <property type="component" value="Unplaced"/>
</dbReference>
<protein>
    <submittedName>
        <fullName evidence="2">RRM domain-containing protein</fullName>
    </submittedName>
</protein>
<organism evidence="1 2">
    <name type="scientific">Rhabditophanes sp. KR3021</name>
    <dbReference type="NCBI Taxonomy" id="114890"/>
    <lineage>
        <taxon>Eukaryota</taxon>
        <taxon>Metazoa</taxon>
        <taxon>Ecdysozoa</taxon>
        <taxon>Nematoda</taxon>
        <taxon>Chromadorea</taxon>
        <taxon>Rhabditida</taxon>
        <taxon>Tylenchina</taxon>
        <taxon>Panagrolaimomorpha</taxon>
        <taxon>Strongyloidoidea</taxon>
        <taxon>Alloionematidae</taxon>
        <taxon>Rhabditophanes</taxon>
    </lineage>
</organism>
<dbReference type="WBParaSite" id="RSKR_0000591500.1">
    <property type="protein sequence ID" value="RSKR_0000591500.1"/>
    <property type="gene ID" value="RSKR_0000591500"/>
</dbReference>